<sequence length="75" mass="8425">MSKAVEKKEFINGIDILEHEQLQSDILGLGYLLFSFIDTLHHSVPNSDQISAVNLIIDDILTKISKDLDDLVTKD</sequence>
<evidence type="ECO:0000313" key="1">
    <source>
        <dbReference type="EMBL" id="EAI5407790.1"/>
    </source>
</evidence>
<proteinExistence type="predicted"/>
<dbReference type="RefSeq" id="WP_065843901.1">
    <property type="nucleotide sequence ID" value="NZ_AABUZP020000066.1"/>
</dbReference>
<evidence type="ECO:0000313" key="3">
    <source>
        <dbReference type="Proteomes" id="UP000557842"/>
    </source>
</evidence>
<comment type="caution">
    <text evidence="2">The sequence shown here is derived from an EMBL/GenBank/DDBJ whole genome shotgun (WGS) entry which is preliminary data.</text>
</comment>
<reference evidence="2 3" key="1">
    <citation type="submission" date="2018-05" db="EMBL/GenBank/DDBJ databases">
        <authorList>
            <consortium name="PulseNet: The National Subtyping Network for Foodborne Disease Surveillance"/>
            <person name="Tarr C.L."/>
            <person name="Trees E."/>
            <person name="Katz L.S."/>
            <person name="Carleton-Romer H.A."/>
            <person name="Stroika S."/>
            <person name="Kucerova Z."/>
            <person name="Roache K.F."/>
            <person name="Sabol A.L."/>
            <person name="Besser J."/>
            <person name="Gerner-Smidt P."/>
        </authorList>
    </citation>
    <scope>NUCLEOTIDE SEQUENCE</scope>
    <source>
        <strain evidence="1 3">2016D-0221</strain>
        <strain evidence="2">D4313</strain>
    </source>
</reference>
<dbReference type="EMBL" id="AACCXM010000003">
    <property type="protein sequence ID" value="EAK0468615.1"/>
    <property type="molecule type" value="Genomic_DNA"/>
</dbReference>
<dbReference type="EMBL" id="AABQDW010000004">
    <property type="protein sequence ID" value="EAI5407790.1"/>
    <property type="molecule type" value="Genomic_DNA"/>
</dbReference>
<dbReference type="Proteomes" id="UP000557842">
    <property type="component" value="Unassembled WGS sequence"/>
</dbReference>
<dbReference type="AlphaFoldDB" id="A0A5L4IZH2"/>
<accession>A0A5L4IZH2</accession>
<protein>
    <submittedName>
        <fullName evidence="2">Uncharacterized protein</fullName>
    </submittedName>
</protein>
<gene>
    <name evidence="2" type="ORF">AAH24_04415</name>
    <name evidence="1" type="ORF">BVH53_03650</name>
</gene>
<organism evidence="2">
    <name type="scientific">Campylobacter fetus</name>
    <dbReference type="NCBI Taxonomy" id="196"/>
    <lineage>
        <taxon>Bacteria</taxon>
        <taxon>Pseudomonadati</taxon>
        <taxon>Campylobacterota</taxon>
        <taxon>Epsilonproteobacteria</taxon>
        <taxon>Campylobacterales</taxon>
        <taxon>Campylobacteraceae</taxon>
        <taxon>Campylobacter</taxon>
    </lineage>
</organism>
<evidence type="ECO:0000313" key="2">
    <source>
        <dbReference type="EMBL" id="EAK0468615.1"/>
    </source>
</evidence>
<name>A0A5L4IZH2_CAMFE</name>